<dbReference type="OrthoDB" id="6241577at2759"/>
<protein>
    <recommendedName>
        <fullName evidence="5">Tr-type G domain-containing protein</fullName>
    </recommendedName>
</protein>
<dbReference type="PANTHER" id="PTHR42908:SF6">
    <property type="entry name" value="116 KDA U5 SMALL NUCLEAR RIBONUCLEOPROTEIN COMPONENT"/>
    <property type="match status" value="1"/>
</dbReference>
<evidence type="ECO:0000313" key="4">
    <source>
        <dbReference type="Proteomes" id="UP000784294"/>
    </source>
</evidence>
<dbReference type="PANTHER" id="PTHR42908">
    <property type="entry name" value="TRANSLATION ELONGATION FACTOR-RELATED"/>
    <property type="match status" value="1"/>
</dbReference>
<dbReference type="GO" id="GO:0000398">
    <property type="term" value="P:mRNA splicing, via spliceosome"/>
    <property type="evidence" value="ECO:0007669"/>
    <property type="project" value="TreeGrafter"/>
</dbReference>
<sequence>MDADLYDEFGNYIGPDLVSDEDEEDIESVHDEIDELEEGDSASVPADGNEESLAVSINCPCLHLQIVLHEDKKYYPSAIEVFGPNVETLVQEEDAQPLTLPLIEPKKRKKFAYKEEFIPRTTYNFEYLTDLMNYPFFIRNITFCGHLHHGKLRYTDFLRMEVERGISIKSTPVTLLLPDLREKTFLFNIFDTPELDLANLTLVLYKLFVLHPPHVGFKLVASLFEFCAGHVNFSDEVTAAFRLSDGICLFVDASEGVLMNTDRLIKHALQERLPITLCVNKIDRLLLELKLPPSDVYYKLKHVIDEVNTLIMTYAEGIADIAKIFLMNSRFQAFAMSVREASTLVLMRLIYNYFCVISIMSFLLAGKSSEPSAAVSPRLGNVCFASSYYRFSFTLESFAKIYSETYNFEVDTNEFSKRLWGDVYFNPKRYTILLF</sequence>
<dbReference type="AlphaFoldDB" id="A0A448XBX4"/>
<dbReference type="GO" id="GO:0005829">
    <property type="term" value="C:cytosol"/>
    <property type="evidence" value="ECO:0007669"/>
    <property type="project" value="TreeGrafter"/>
</dbReference>
<dbReference type="InterPro" id="IPR031950">
    <property type="entry name" value="EFTUD2_N"/>
</dbReference>
<gene>
    <name evidence="3" type="ORF">PXEA_LOCUS26643</name>
</gene>
<evidence type="ECO:0000259" key="2">
    <source>
        <dbReference type="Pfam" id="PF16004"/>
    </source>
</evidence>
<dbReference type="Proteomes" id="UP000784294">
    <property type="component" value="Unassembled WGS sequence"/>
</dbReference>
<dbReference type="InterPro" id="IPR027417">
    <property type="entry name" value="P-loop_NTPase"/>
</dbReference>
<dbReference type="GO" id="GO:0046540">
    <property type="term" value="C:U4/U6 x U5 tri-snRNP complex"/>
    <property type="evidence" value="ECO:0007669"/>
    <property type="project" value="TreeGrafter"/>
</dbReference>
<dbReference type="GO" id="GO:0071007">
    <property type="term" value="C:U2-type catalytic step 2 spliceosome"/>
    <property type="evidence" value="ECO:0007669"/>
    <property type="project" value="TreeGrafter"/>
</dbReference>
<dbReference type="EMBL" id="CAAALY010245352">
    <property type="protein sequence ID" value="VEL33203.1"/>
    <property type="molecule type" value="Genomic_DNA"/>
</dbReference>
<feature type="domain" description="Tr-type G" evidence="1">
    <location>
        <begin position="227"/>
        <end position="315"/>
    </location>
</feature>
<dbReference type="Gene3D" id="3.40.50.300">
    <property type="entry name" value="P-loop containing nucleotide triphosphate hydrolases"/>
    <property type="match status" value="2"/>
</dbReference>
<dbReference type="GO" id="GO:0030623">
    <property type="term" value="F:U5 snRNA binding"/>
    <property type="evidence" value="ECO:0007669"/>
    <property type="project" value="TreeGrafter"/>
</dbReference>
<organism evidence="3 4">
    <name type="scientific">Protopolystoma xenopodis</name>
    <dbReference type="NCBI Taxonomy" id="117903"/>
    <lineage>
        <taxon>Eukaryota</taxon>
        <taxon>Metazoa</taxon>
        <taxon>Spiralia</taxon>
        <taxon>Lophotrochozoa</taxon>
        <taxon>Platyhelminthes</taxon>
        <taxon>Monogenea</taxon>
        <taxon>Polyopisthocotylea</taxon>
        <taxon>Polystomatidea</taxon>
        <taxon>Polystomatidae</taxon>
        <taxon>Protopolystoma</taxon>
    </lineage>
</organism>
<evidence type="ECO:0000313" key="3">
    <source>
        <dbReference type="EMBL" id="VEL33203.1"/>
    </source>
</evidence>
<dbReference type="Pfam" id="PF16004">
    <property type="entry name" value="EFTUD2"/>
    <property type="match status" value="1"/>
</dbReference>
<evidence type="ECO:0000259" key="1">
    <source>
        <dbReference type="Pfam" id="PF00009"/>
    </source>
</evidence>
<keyword evidence="4" id="KW-1185">Reference proteome</keyword>
<dbReference type="SUPFAM" id="SSF52540">
    <property type="entry name" value="P-loop containing nucleoside triphosphate hydrolases"/>
    <property type="match status" value="1"/>
</dbReference>
<dbReference type="GO" id="GO:0005525">
    <property type="term" value="F:GTP binding"/>
    <property type="evidence" value="ECO:0007669"/>
    <property type="project" value="InterPro"/>
</dbReference>
<reference evidence="3" key="1">
    <citation type="submission" date="2018-11" db="EMBL/GenBank/DDBJ databases">
        <authorList>
            <consortium name="Pathogen Informatics"/>
        </authorList>
    </citation>
    <scope>NUCLEOTIDE SEQUENCE</scope>
</reference>
<dbReference type="Pfam" id="PF00009">
    <property type="entry name" value="GTP_EFTU"/>
    <property type="match status" value="1"/>
</dbReference>
<dbReference type="InterPro" id="IPR000795">
    <property type="entry name" value="T_Tr_GTP-bd_dom"/>
</dbReference>
<dbReference type="GO" id="GO:0003924">
    <property type="term" value="F:GTPase activity"/>
    <property type="evidence" value="ECO:0007669"/>
    <property type="project" value="InterPro"/>
</dbReference>
<name>A0A448XBX4_9PLAT</name>
<comment type="caution">
    <text evidence="3">The sequence shown here is derived from an EMBL/GenBank/DDBJ whole genome shotgun (WGS) entry which is preliminary data.</text>
</comment>
<evidence type="ECO:0008006" key="5">
    <source>
        <dbReference type="Google" id="ProtNLM"/>
    </source>
</evidence>
<proteinExistence type="predicted"/>
<accession>A0A448XBX4</accession>
<feature type="domain" description="116kDa U5 small nuclear ribonucleoprotein component N-terminal" evidence="2">
    <location>
        <begin position="4"/>
        <end position="116"/>
    </location>
</feature>